<evidence type="ECO:0000313" key="2">
    <source>
        <dbReference type="EMBL" id="KGH43487.1"/>
    </source>
</evidence>
<dbReference type="Proteomes" id="UP000029801">
    <property type="component" value="Chromosome"/>
</dbReference>
<proteinExistence type="predicted"/>
<dbReference type="GO" id="GO:0016757">
    <property type="term" value="F:glycosyltransferase activity"/>
    <property type="evidence" value="ECO:0007669"/>
    <property type="project" value="UniProtKB-KW"/>
</dbReference>
<dbReference type="Pfam" id="PF14393">
    <property type="entry name" value="DUF4422"/>
    <property type="match status" value="1"/>
</dbReference>
<protein>
    <submittedName>
        <fullName evidence="2">Glycosyltransferase</fullName>
        <ecNumber evidence="2">2.4.1.-</ecNumber>
    </submittedName>
</protein>
<evidence type="ECO:0000313" key="3">
    <source>
        <dbReference type="Proteomes" id="UP000029801"/>
    </source>
</evidence>
<dbReference type="EMBL" id="AXZV01000005">
    <property type="protein sequence ID" value="KGH43487.1"/>
    <property type="molecule type" value="Genomic_DNA"/>
</dbReference>
<dbReference type="EC" id="2.4.1.-" evidence="2"/>
<reference evidence="2 3" key="1">
    <citation type="journal article" date="2014" name="Genome Announc.">
        <title>Draft Genome Sequence of Lactobacillus plantarum CMPG5300, a Human Vaginal Isolate.</title>
        <authorList>
            <person name="Malik S."/>
            <person name="Siezen R.J."/>
            <person name="Renckens B."/>
            <person name="Vaneechoutte M."/>
            <person name="Vanderleyden J."/>
            <person name="Lebeer S."/>
        </authorList>
    </citation>
    <scope>NUCLEOTIDE SEQUENCE [LARGE SCALE GENOMIC DNA]</scope>
    <source>
        <strain evidence="2 3">CMPG5300</strain>
    </source>
</reference>
<dbReference type="AlphaFoldDB" id="A0AAW3FQ59"/>
<keyword evidence="2" id="KW-0328">Glycosyltransferase</keyword>
<name>A0AAW3FQ59_LACPN</name>
<evidence type="ECO:0000259" key="1">
    <source>
        <dbReference type="Pfam" id="PF14393"/>
    </source>
</evidence>
<organism evidence="2 3">
    <name type="scientific">Lactiplantibacillus plantarum CMPG5300</name>
    <dbReference type="NCBI Taxonomy" id="1304889"/>
    <lineage>
        <taxon>Bacteria</taxon>
        <taxon>Bacillati</taxon>
        <taxon>Bacillota</taxon>
        <taxon>Bacilli</taxon>
        <taxon>Lactobacillales</taxon>
        <taxon>Lactobacillaceae</taxon>
        <taxon>Lactiplantibacillus</taxon>
    </lineage>
</organism>
<dbReference type="InterPro" id="IPR025536">
    <property type="entry name" value="DUF4422"/>
</dbReference>
<sequence>MIDSDSVFNAARSRIPGGDNIKIKILVASHKRFPMPTDSDLYLPVLVGAAYNYKPGIEYQRDDLGDNISNKNPNYNELTAVYWAWKNLKDVDAIGLVHYRRLFSRGGKRSLNNVVNKKDIEVLLNRVGVIVPQKRHYYIESNYTHYVHAHHALPLDATRKVLEKEFPDYISGFDRQMKRHSAHMFNMFIMKKMYFDQYCQWLFSVLQSLETMIDISEYTPQEARVFGYVSELLLDVWIDTNHIKYEELKWQQIGDRKIFLKAINFLKRKFLPNSEKQSHF</sequence>
<gene>
    <name evidence="2" type="primary">cps1D</name>
    <name evidence="2" type="ORF">CMPG5300_0979</name>
</gene>
<comment type="caution">
    <text evidence="2">The sequence shown here is derived from an EMBL/GenBank/DDBJ whole genome shotgun (WGS) entry which is preliminary data.</text>
</comment>
<feature type="domain" description="DUF4422" evidence="1">
    <location>
        <begin position="24"/>
        <end position="241"/>
    </location>
</feature>
<keyword evidence="2" id="KW-0808">Transferase</keyword>
<accession>A0AAW3FQ59</accession>